<dbReference type="GO" id="GO:0005524">
    <property type="term" value="F:ATP binding"/>
    <property type="evidence" value="ECO:0007669"/>
    <property type="project" value="InterPro"/>
</dbReference>
<evidence type="ECO:0000259" key="1">
    <source>
        <dbReference type="PROSITE" id="PS50011"/>
    </source>
</evidence>
<accession>A0A7C8M644</accession>
<reference evidence="2 3" key="1">
    <citation type="submission" date="2020-01" db="EMBL/GenBank/DDBJ databases">
        <authorList>
            <consortium name="DOE Joint Genome Institute"/>
            <person name="Haridas S."/>
            <person name="Albert R."/>
            <person name="Binder M."/>
            <person name="Bloem J."/>
            <person name="Labutti K."/>
            <person name="Salamov A."/>
            <person name="Andreopoulos B."/>
            <person name="Baker S.E."/>
            <person name="Barry K."/>
            <person name="Bills G."/>
            <person name="Bluhm B.H."/>
            <person name="Cannon C."/>
            <person name="Castanera R."/>
            <person name="Culley D.E."/>
            <person name="Daum C."/>
            <person name="Ezra D."/>
            <person name="Gonzalez J.B."/>
            <person name="Henrissat B."/>
            <person name="Kuo A."/>
            <person name="Liang C."/>
            <person name="Lipzen A."/>
            <person name="Lutzoni F."/>
            <person name="Magnuson J."/>
            <person name="Mondo S."/>
            <person name="Nolan M."/>
            <person name="Ohm R."/>
            <person name="Pangilinan J."/>
            <person name="Park H.-J.H."/>
            <person name="Ramirez L."/>
            <person name="Alfaro M."/>
            <person name="Sun H."/>
            <person name="Tritt A."/>
            <person name="Yoshinaga Y."/>
            <person name="Zwiers L.-H.L."/>
            <person name="Turgeon B.G."/>
            <person name="Goodwin S.B."/>
            <person name="Spatafora J.W."/>
            <person name="Crous P.W."/>
            <person name="Grigoriev I.V."/>
        </authorList>
    </citation>
    <scope>NUCLEOTIDE SEQUENCE [LARGE SCALE GENOMIC DNA]</scope>
    <source>
        <strain evidence="2 3">CBS 611.86</strain>
    </source>
</reference>
<dbReference type="GO" id="GO:0004672">
    <property type="term" value="F:protein kinase activity"/>
    <property type="evidence" value="ECO:0007669"/>
    <property type="project" value="InterPro"/>
</dbReference>
<gene>
    <name evidence="2" type="ORF">BDV95DRAFT_123155</name>
</gene>
<dbReference type="OrthoDB" id="3673723at2759"/>
<dbReference type="PROSITE" id="PS50011">
    <property type="entry name" value="PROTEIN_KINASE_DOM"/>
    <property type="match status" value="1"/>
</dbReference>
<evidence type="ECO:0000313" key="2">
    <source>
        <dbReference type="EMBL" id="KAF2868781.1"/>
    </source>
</evidence>
<dbReference type="InterPro" id="IPR011009">
    <property type="entry name" value="Kinase-like_dom_sf"/>
</dbReference>
<dbReference type="SUPFAM" id="SSF56112">
    <property type="entry name" value="Protein kinase-like (PK-like)"/>
    <property type="match status" value="1"/>
</dbReference>
<organism evidence="2 3">
    <name type="scientific">Massariosphaeria phaeospora</name>
    <dbReference type="NCBI Taxonomy" id="100035"/>
    <lineage>
        <taxon>Eukaryota</taxon>
        <taxon>Fungi</taxon>
        <taxon>Dikarya</taxon>
        <taxon>Ascomycota</taxon>
        <taxon>Pezizomycotina</taxon>
        <taxon>Dothideomycetes</taxon>
        <taxon>Pleosporomycetidae</taxon>
        <taxon>Pleosporales</taxon>
        <taxon>Pleosporales incertae sedis</taxon>
        <taxon>Massariosphaeria</taxon>
    </lineage>
</organism>
<dbReference type="EMBL" id="JAADJZ010000018">
    <property type="protein sequence ID" value="KAF2868781.1"/>
    <property type="molecule type" value="Genomic_DNA"/>
</dbReference>
<evidence type="ECO:0000313" key="3">
    <source>
        <dbReference type="Proteomes" id="UP000481861"/>
    </source>
</evidence>
<keyword evidence="3" id="KW-1185">Reference proteome</keyword>
<proteinExistence type="predicted"/>
<dbReference type="Gene3D" id="1.10.510.10">
    <property type="entry name" value="Transferase(Phosphotransferase) domain 1"/>
    <property type="match status" value="1"/>
</dbReference>
<feature type="domain" description="Protein kinase" evidence="1">
    <location>
        <begin position="329"/>
        <end position="534"/>
    </location>
</feature>
<dbReference type="InterPro" id="IPR000719">
    <property type="entry name" value="Prot_kinase_dom"/>
</dbReference>
<comment type="caution">
    <text evidence="2">The sequence shown here is derived from an EMBL/GenBank/DDBJ whole genome shotgun (WGS) entry which is preliminary data.</text>
</comment>
<dbReference type="AlphaFoldDB" id="A0A7C8M644"/>
<protein>
    <recommendedName>
        <fullName evidence="1">Protein kinase domain-containing protein</fullName>
    </recommendedName>
</protein>
<dbReference type="Proteomes" id="UP000481861">
    <property type="component" value="Unassembled WGS sequence"/>
</dbReference>
<sequence length="534" mass="60963">MADDPDSLPDYQDPDEELYEEFNKIFELDGEHLNNEPDGWPYDSGYVESEPVMRFALNDTFGRTLEVKSREYAPPSEDFYLGTMKRWTWRSPKLGDGKTLVKIECFEQGSDVGQEMWGSLELKMEDDGQGGNHPVYDVRIRDADVPDVPHWKHAFLETIDVYRGPGRDITIEERGKWRVFRNFSNFRAAKTFHEILTASLRLVPRAMPMPGGPGELPPAYGQAWTYSFEEGSTSYFSYQIEKPGDYCNVCASFKKTGDNSEWAQLRHDRTMWASITGPTAKETIWQLHFGPPQDPVFWFKNMEDGQTYYVTKRVEAGLPNELPDNAYVSDVFPCTGRWTRANIFKSASPPWNSNIVELYVCCDDDNTIIDRVIQKRFPYLGNKHSLEATEVPLHLELTHNAMNDCIIALRAVSRRKPIPFDARNLPPYEPSGLRMFVEYAAKGNLYALIEHYHDKKAHVPEVFIWILLRNLARACIKLETPAIGQVNQDVKPDNIFIQDCQPDRNFPGYHYPVLGDFGLCFQAGGPVNGAGTPG</sequence>
<name>A0A7C8M644_9PLEO</name>